<dbReference type="PANTHER" id="PTHR31251:SF208">
    <property type="entry name" value="SQUAMOSA PROMOTER-BINDING-LIKE PROTEIN 18"/>
    <property type="match status" value="1"/>
</dbReference>
<dbReference type="Proteomes" id="UP000639772">
    <property type="component" value="Chromosome 13"/>
</dbReference>
<evidence type="ECO:0000256" key="3">
    <source>
        <dbReference type="ARBA" id="ARBA00022833"/>
    </source>
</evidence>
<dbReference type="InterPro" id="IPR036893">
    <property type="entry name" value="SBP_sf"/>
</dbReference>
<dbReference type="OrthoDB" id="514967at2759"/>
<dbReference type="Pfam" id="PF03110">
    <property type="entry name" value="SBP"/>
    <property type="match status" value="1"/>
</dbReference>
<feature type="domain" description="SBP-type" evidence="6">
    <location>
        <begin position="159"/>
        <end position="235"/>
    </location>
</feature>
<organism evidence="7 8">
    <name type="scientific">Vanilla planifolia</name>
    <name type="common">Vanilla</name>
    <dbReference type="NCBI Taxonomy" id="51239"/>
    <lineage>
        <taxon>Eukaryota</taxon>
        <taxon>Viridiplantae</taxon>
        <taxon>Streptophyta</taxon>
        <taxon>Embryophyta</taxon>
        <taxon>Tracheophyta</taxon>
        <taxon>Spermatophyta</taxon>
        <taxon>Magnoliopsida</taxon>
        <taxon>Liliopsida</taxon>
        <taxon>Asparagales</taxon>
        <taxon>Orchidaceae</taxon>
        <taxon>Vanilloideae</taxon>
        <taxon>Vanilleae</taxon>
        <taxon>Vanilla</taxon>
    </lineage>
</organism>
<evidence type="ECO:0000256" key="5">
    <source>
        <dbReference type="SAM" id="Phobius"/>
    </source>
</evidence>
<feature type="transmembrane region" description="Helical" evidence="5">
    <location>
        <begin position="34"/>
        <end position="54"/>
    </location>
</feature>
<evidence type="ECO:0000256" key="1">
    <source>
        <dbReference type="ARBA" id="ARBA00022723"/>
    </source>
</evidence>
<keyword evidence="3" id="KW-0862">Zinc</keyword>
<evidence type="ECO:0000256" key="2">
    <source>
        <dbReference type="ARBA" id="ARBA00022771"/>
    </source>
</evidence>
<dbReference type="Gene3D" id="4.10.1100.10">
    <property type="entry name" value="Transcription factor, SBP-box domain"/>
    <property type="match status" value="1"/>
</dbReference>
<dbReference type="SUPFAM" id="SSF103612">
    <property type="entry name" value="SBT domain"/>
    <property type="match status" value="1"/>
</dbReference>
<gene>
    <name evidence="7" type="ORF">HPP92_024437</name>
</gene>
<protein>
    <recommendedName>
        <fullName evidence="6">SBP-type domain-containing protein</fullName>
    </recommendedName>
</protein>
<dbReference type="GO" id="GO:0005634">
    <property type="term" value="C:nucleus"/>
    <property type="evidence" value="ECO:0007669"/>
    <property type="project" value="InterPro"/>
</dbReference>
<keyword evidence="1" id="KW-0479">Metal-binding</keyword>
<proteinExistence type="predicted"/>
<dbReference type="PROSITE" id="PS51141">
    <property type="entry name" value="ZF_SBP"/>
    <property type="match status" value="1"/>
</dbReference>
<keyword evidence="2 4" id="KW-0863">Zinc-finger</keyword>
<dbReference type="PANTHER" id="PTHR31251">
    <property type="entry name" value="SQUAMOSA PROMOTER-BINDING-LIKE PROTEIN 4"/>
    <property type="match status" value="1"/>
</dbReference>
<dbReference type="InterPro" id="IPR044817">
    <property type="entry name" value="SBP-like"/>
</dbReference>
<keyword evidence="5" id="KW-1133">Transmembrane helix</keyword>
<keyword evidence="5" id="KW-0812">Transmembrane</keyword>
<evidence type="ECO:0000313" key="7">
    <source>
        <dbReference type="EMBL" id="KAG0456649.1"/>
    </source>
</evidence>
<reference evidence="7 8" key="1">
    <citation type="journal article" date="2020" name="Nat. Food">
        <title>A phased Vanilla planifolia genome enables genetic improvement of flavour and production.</title>
        <authorList>
            <person name="Hasing T."/>
            <person name="Tang H."/>
            <person name="Brym M."/>
            <person name="Khazi F."/>
            <person name="Huang T."/>
            <person name="Chambers A.H."/>
        </authorList>
    </citation>
    <scope>NUCLEOTIDE SEQUENCE [LARGE SCALE GENOMIC DNA]</scope>
    <source>
        <tissue evidence="7">Leaf</tissue>
    </source>
</reference>
<accession>A0A835PNI2</accession>
<keyword evidence="5" id="KW-0472">Membrane</keyword>
<evidence type="ECO:0000256" key="4">
    <source>
        <dbReference type="PROSITE-ProRule" id="PRU00470"/>
    </source>
</evidence>
<dbReference type="EMBL" id="JADCNM010000013">
    <property type="protein sequence ID" value="KAG0456649.1"/>
    <property type="molecule type" value="Genomic_DNA"/>
</dbReference>
<dbReference type="AlphaFoldDB" id="A0A835PNI2"/>
<name>A0A835PNI2_VANPL</name>
<dbReference type="InterPro" id="IPR004333">
    <property type="entry name" value="SBP_dom"/>
</dbReference>
<evidence type="ECO:0000313" key="8">
    <source>
        <dbReference type="Proteomes" id="UP000639772"/>
    </source>
</evidence>
<dbReference type="GO" id="GO:0008270">
    <property type="term" value="F:zinc ion binding"/>
    <property type="evidence" value="ECO:0007669"/>
    <property type="project" value="UniProtKB-KW"/>
</dbReference>
<dbReference type="GO" id="GO:0003677">
    <property type="term" value="F:DNA binding"/>
    <property type="evidence" value="ECO:0007669"/>
    <property type="project" value="InterPro"/>
</dbReference>
<sequence>MEVIYTAGRNSEVQNTFIAEEAPFSTNKVIHSSLFFFAFSVCFCTPAITAKLFLLEKRLMERSKLIFFNTTAAQMLHLLQYYFVFSSSSHLLSSPWQGLIQSVYELRYGSGLVVTIGNGECSVDLKLGGLGDSEAVEKWKEERRASLAVSSSKRTRAPSRSNQSVDFKSDLSGCRVYHRRQKVCELHSKTPLLMVGGQEQRFCQQYSRKLRPPSGQWRRLPTSRVASSGRFDGSTHLKRLQGAFFALPVSMESSSPVASVRYSGLRSVGLFLESHFATS</sequence>
<comment type="caution">
    <text evidence="7">The sequence shown here is derived from an EMBL/GenBank/DDBJ whole genome shotgun (WGS) entry which is preliminary data.</text>
</comment>
<evidence type="ECO:0000259" key="6">
    <source>
        <dbReference type="PROSITE" id="PS51141"/>
    </source>
</evidence>